<proteinExistence type="predicted"/>
<sequence>MNCKKTVIFFNFSFLMRWEMPHSRISGIYGNGMGIKKIFIIYSNNIQTFPGSVCYTKYIRNAQSNKLSFHPF</sequence>
<reference evidence="1 2" key="1">
    <citation type="submission" date="2010-01" db="EMBL/GenBank/DDBJ databases">
        <authorList>
            <person name="Weinstock G."/>
            <person name="Sodergren E."/>
            <person name="Clifton S."/>
            <person name="Fulton L."/>
            <person name="Fulton B."/>
            <person name="Courtney L."/>
            <person name="Fronick C."/>
            <person name="Harrison M."/>
            <person name="Strong C."/>
            <person name="Farmer C."/>
            <person name="Delahaunty K."/>
            <person name="Markovic C."/>
            <person name="Hall O."/>
            <person name="Minx P."/>
            <person name="Tomlinson C."/>
            <person name="Mitreva M."/>
            <person name="Nelson J."/>
            <person name="Hou S."/>
            <person name="Wollam A."/>
            <person name="Pepin K.H."/>
            <person name="Johnson M."/>
            <person name="Bhonagiri V."/>
            <person name="Nash W.E."/>
            <person name="Warren W."/>
            <person name="Chinwalla A."/>
            <person name="Mardis E.R."/>
            <person name="Wilson R.K."/>
        </authorList>
    </citation>
    <scope>NUCLEOTIDE SEQUENCE [LARGE SCALE GENOMIC DNA]</scope>
    <source>
        <strain evidence="1 2">DSM 13479</strain>
    </source>
</reference>
<evidence type="ECO:0000313" key="1">
    <source>
        <dbReference type="EMBL" id="EFD01535.1"/>
    </source>
</evidence>
<evidence type="ECO:0000313" key="2">
    <source>
        <dbReference type="Proteomes" id="UP000004968"/>
    </source>
</evidence>
<dbReference type="AlphaFoldDB" id="D3A9H6"/>
<accession>D3A9H6</accession>
<dbReference type="HOGENOM" id="CLU_2716911_0_0_9"/>
<comment type="caution">
    <text evidence="1">The sequence shown here is derived from an EMBL/GenBank/DDBJ whole genome shotgun (WGS) entry which is preliminary data.</text>
</comment>
<protein>
    <submittedName>
        <fullName evidence="1">Uncharacterized protein</fullName>
    </submittedName>
</protein>
<organism evidence="1 2">
    <name type="scientific">Hungatella hathewayi DSM 13479</name>
    <dbReference type="NCBI Taxonomy" id="566550"/>
    <lineage>
        <taxon>Bacteria</taxon>
        <taxon>Bacillati</taxon>
        <taxon>Bacillota</taxon>
        <taxon>Clostridia</taxon>
        <taxon>Lachnospirales</taxon>
        <taxon>Lachnospiraceae</taxon>
        <taxon>Hungatella</taxon>
    </lineage>
</organism>
<dbReference type="Proteomes" id="UP000004968">
    <property type="component" value="Unassembled WGS sequence"/>
</dbReference>
<name>D3A9H6_9FIRM</name>
<gene>
    <name evidence="1" type="ORF">CLOSTHATH_00247</name>
</gene>
<dbReference type="EMBL" id="ACIO01000017">
    <property type="protein sequence ID" value="EFD01535.1"/>
    <property type="molecule type" value="Genomic_DNA"/>
</dbReference>